<evidence type="ECO:0000313" key="1">
    <source>
        <dbReference type="EMBL" id="CAG8819915.1"/>
    </source>
</evidence>
<gene>
    <name evidence="1" type="ORF">RFULGI_LOCUS19546</name>
</gene>
<dbReference type="EMBL" id="CAJVPZ010098210">
    <property type="protein sequence ID" value="CAG8819915.1"/>
    <property type="molecule type" value="Genomic_DNA"/>
</dbReference>
<reference evidence="1" key="1">
    <citation type="submission" date="2021-06" db="EMBL/GenBank/DDBJ databases">
        <authorList>
            <person name="Kallberg Y."/>
            <person name="Tangrot J."/>
            <person name="Rosling A."/>
        </authorList>
    </citation>
    <scope>NUCLEOTIDE SEQUENCE</scope>
    <source>
        <strain evidence="1">IN212</strain>
    </source>
</reference>
<name>A0A9N9KCZ4_9GLOM</name>
<dbReference type="Proteomes" id="UP000789396">
    <property type="component" value="Unassembled WGS sequence"/>
</dbReference>
<sequence>DSECIECGESVRKPKLDDDHGLVFDKRKIIDRNNASDKYHNEVEVENNDTENKVAD</sequence>
<evidence type="ECO:0000313" key="2">
    <source>
        <dbReference type="Proteomes" id="UP000789396"/>
    </source>
</evidence>
<accession>A0A9N9KCZ4</accession>
<keyword evidence="2" id="KW-1185">Reference proteome</keyword>
<feature type="non-terminal residue" evidence="1">
    <location>
        <position position="1"/>
    </location>
</feature>
<proteinExistence type="predicted"/>
<dbReference type="AlphaFoldDB" id="A0A9N9KCZ4"/>
<feature type="non-terminal residue" evidence="1">
    <location>
        <position position="56"/>
    </location>
</feature>
<comment type="caution">
    <text evidence="1">The sequence shown here is derived from an EMBL/GenBank/DDBJ whole genome shotgun (WGS) entry which is preliminary data.</text>
</comment>
<protein>
    <submittedName>
        <fullName evidence="1">4860_t:CDS:1</fullName>
    </submittedName>
</protein>
<organism evidence="1 2">
    <name type="scientific">Racocetra fulgida</name>
    <dbReference type="NCBI Taxonomy" id="60492"/>
    <lineage>
        <taxon>Eukaryota</taxon>
        <taxon>Fungi</taxon>
        <taxon>Fungi incertae sedis</taxon>
        <taxon>Mucoromycota</taxon>
        <taxon>Glomeromycotina</taxon>
        <taxon>Glomeromycetes</taxon>
        <taxon>Diversisporales</taxon>
        <taxon>Gigasporaceae</taxon>
        <taxon>Racocetra</taxon>
    </lineage>
</organism>